<dbReference type="InterPro" id="IPR046756">
    <property type="entry name" value="VAS1/VOA1_TM"/>
</dbReference>
<reference evidence="10 11" key="1">
    <citation type="submission" date="2024-08" db="EMBL/GenBank/DDBJ databases">
        <authorList>
            <person name="Cucini C."/>
            <person name="Frati F."/>
        </authorList>
    </citation>
    <scope>NUCLEOTIDE SEQUENCE [LARGE SCALE GENOMIC DNA]</scope>
</reference>
<dbReference type="InterPro" id="IPR008388">
    <property type="entry name" value="Ac45_acc_su"/>
</dbReference>
<proteinExistence type="inferred from homology"/>
<comment type="similarity">
    <text evidence="2">Belongs to the vacuolar ATPase subunit S1 family.</text>
</comment>
<feature type="signal peptide" evidence="7">
    <location>
        <begin position="1"/>
        <end position="23"/>
    </location>
</feature>
<gene>
    <name evidence="10" type="ORF">ODALV1_LOCUS26860</name>
</gene>
<evidence type="ECO:0000256" key="4">
    <source>
        <dbReference type="ARBA" id="ARBA00022989"/>
    </source>
</evidence>
<dbReference type="Pfam" id="PF05827">
    <property type="entry name" value="VAS1_LD"/>
    <property type="match status" value="1"/>
</dbReference>
<dbReference type="PANTHER" id="PTHR12471">
    <property type="entry name" value="VACUOLAR ATP SYNTHASE SUBUNIT S1"/>
    <property type="match status" value="1"/>
</dbReference>
<keyword evidence="11" id="KW-1185">Reference proteome</keyword>
<dbReference type="PANTHER" id="PTHR12471:SF7">
    <property type="entry name" value="V-TYPE PROTON ATPASE SUBUNIT S1"/>
    <property type="match status" value="1"/>
</dbReference>
<dbReference type="InterPro" id="IPR046755">
    <property type="entry name" value="VAS1_LD"/>
</dbReference>
<protein>
    <recommendedName>
        <fullName evidence="12">V-type proton ATPase subunit S1</fullName>
    </recommendedName>
</protein>
<dbReference type="EMBL" id="CAXLJM020000117">
    <property type="protein sequence ID" value="CAL8137310.1"/>
    <property type="molecule type" value="Genomic_DNA"/>
</dbReference>
<dbReference type="Pfam" id="PF20520">
    <property type="entry name" value="Ac45-VOA1_TM"/>
    <property type="match status" value="1"/>
</dbReference>
<feature type="chain" id="PRO_5047200622" description="V-type proton ATPase subunit S1" evidence="7">
    <location>
        <begin position="24"/>
        <end position="431"/>
    </location>
</feature>
<evidence type="ECO:0000313" key="10">
    <source>
        <dbReference type="EMBL" id="CAL8137310.1"/>
    </source>
</evidence>
<feature type="domain" description="V-type proton ATPase subunit S1 luminal" evidence="8">
    <location>
        <begin position="249"/>
        <end position="363"/>
    </location>
</feature>
<evidence type="ECO:0000256" key="2">
    <source>
        <dbReference type="ARBA" id="ARBA00009037"/>
    </source>
</evidence>
<accession>A0ABP1RWS1</accession>
<name>A0ABP1RWS1_9HEXA</name>
<evidence type="ECO:0000256" key="1">
    <source>
        <dbReference type="ARBA" id="ARBA00004167"/>
    </source>
</evidence>
<keyword evidence="4 6" id="KW-1133">Transmembrane helix</keyword>
<evidence type="ECO:0000256" key="3">
    <source>
        <dbReference type="ARBA" id="ARBA00022692"/>
    </source>
</evidence>
<keyword evidence="5 6" id="KW-0472">Membrane</keyword>
<evidence type="ECO:0000313" key="11">
    <source>
        <dbReference type="Proteomes" id="UP001642540"/>
    </source>
</evidence>
<dbReference type="Proteomes" id="UP001642540">
    <property type="component" value="Unassembled WGS sequence"/>
</dbReference>
<evidence type="ECO:0008006" key="12">
    <source>
        <dbReference type="Google" id="ProtNLM"/>
    </source>
</evidence>
<organism evidence="10 11">
    <name type="scientific">Orchesella dallaii</name>
    <dbReference type="NCBI Taxonomy" id="48710"/>
    <lineage>
        <taxon>Eukaryota</taxon>
        <taxon>Metazoa</taxon>
        <taxon>Ecdysozoa</taxon>
        <taxon>Arthropoda</taxon>
        <taxon>Hexapoda</taxon>
        <taxon>Collembola</taxon>
        <taxon>Entomobryomorpha</taxon>
        <taxon>Entomobryoidea</taxon>
        <taxon>Orchesellidae</taxon>
        <taxon>Orchesellinae</taxon>
        <taxon>Orchesella</taxon>
    </lineage>
</organism>
<evidence type="ECO:0000256" key="6">
    <source>
        <dbReference type="SAM" id="Phobius"/>
    </source>
</evidence>
<keyword evidence="3 6" id="KW-0812">Transmembrane</keyword>
<comment type="subcellular location">
    <subcellularLocation>
        <location evidence="1">Membrane</location>
        <topology evidence="1">Single-pass membrane protein</topology>
    </subcellularLocation>
</comment>
<evidence type="ECO:0000256" key="7">
    <source>
        <dbReference type="SAM" id="SignalP"/>
    </source>
</evidence>
<evidence type="ECO:0000259" key="9">
    <source>
        <dbReference type="Pfam" id="PF20520"/>
    </source>
</evidence>
<evidence type="ECO:0000259" key="8">
    <source>
        <dbReference type="Pfam" id="PF05827"/>
    </source>
</evidence>
<feature type="domain" description="V-type proton ATPase subunit S1/VOA1 transmembrane" evidence="9">
    <location>
        <begin position="381"/>
        <end position="419"/>
    </location>
</feature>
<sequence>MGKNVQSLILFGVVINSLLEVDATSPVVLWTLKRIGEGNLESNLNEFSSQQFADLVAWKSEQGNIPVIAFGLDSLSLEDLAPQGGIGATEPYRKLRKITDASAETLLFPAVQSAGDSISVLQQKGFHVVQINAGDVLPKLEASNTILIINEKANINMDDEVLRAFSKYTLEFPNLVGMLWGKRSTWTEEPEDDVNEILSRKKRQAPAPEANNTFAYNDGKGLFMVFREVVLTIIPGRNTAVYKTATASTTETNGTHILNLDFAARTDGLKITKFGLQFTLKQDQLGYWAMKNATAELHGTTNSSKTFNFTDTWLSSAVAITIPTHKSFHCSRFGSLRPIDKLEDLKGNFTFAIDFIGFQIQAFQPVSTQNIFVPETYECVGFFTPGIWSGIFVTIILLWVLTWGLKMIMDVKTMDRFDDPKGKPISFGGND</sequence>
<evidence type="ECO:0000256" key="5">
    <source>
        <dbReference type="ARBA" id="ARBA00023136"/>
    </source>
</evidence>
<comment type="caution">
    <text evidence="10">The sequence shown here is derived from an EMBL/GenBank/DDBJ whole genome shotgun (WGS) entry which is preliminary data.</text>
</comment>
<feature type="transmembrane region" description="Helical" evidence="6">
    <location>
        <begin position="386"/>
        <end position="405"/>
    </location>
</feature>
<keyword evidence="7" id="KW-0732">Signal</keyword>